<comment type="subcellular location">
    <subcellularLocation>
        <location evidence="1">Membrane</location>
        <topology evidence="1">Multi-pass membrane protein</topology>
    </subcellularLocation>
</comment>
<feature type="transmembrane region" description="Helical" evidence="5">
    <location>
        <begin position="207"/>
        <end position="223"/>
    </location>
</feature>
<dbReference type="OrthoDB" id="8534453at2"/>
<dbReference type="GO" id="GO:0016020">
    <property type="term" value="C:membrane"/>
    <property type="evidence" value="ECO:0007669"/>
    <property type="project" value="UniProtKB-SubCell"/>
</dbReference>
<evidence type="ECO:0000313" key="9">
    <source>
        <dbReference type="Proteomes" id="UP000009340"/>
    </source>
</evidence>
<dbReference type="STRING" id="1073999.AFK62_19575"/>
<organism evidence="8 9">
    <name type="scientific">Cronobacter condimenti 1330</name>
    <dbReference type="NCBI Taxonomy" id="1073999"/>
    <lineage>
        <taxon>Bacteria</taxon>
        <taxon>Pseudomonadati</taxon>
        <taxon>Pseudomonadota</taxon>
        <taxon>Gammaproteobacteria</taxon>
        <taxon>Enterobacterales</taxon>
        <taxon>Enterobacteriaceae</taxon>
        <taxon>Cronobacter</taxon>
    </lineage>
</organism>
<evidence type="ECO:0000256" key="4">
    <source>
        <dbReference type="ARBA" id="ARBA00023136"/>
    </source>
</evidence>
<dbReference type="AlphaFoldDB" id="K8A3J2"/>
<evidence type="ECO:0000313" key="7">
    <source>
        <dbReference type="EMBL" id="ALB64579.1"/>
    </source>
</evidence>
<evidence type="ECO:0000259" key="6">
    <source>
        <dbReference type="Pfam" id="PF04932"/>
    </source>
</evidence>
<evidence type="ECO:0000313" key="8">
    <source>
        <dbReference type="EMBL" id="CCJ74553.1"/>
    </source>
</evidence>
<dbReference type="InterPro" id="IPR007016">
    <property type="entry name" value="O-antigen_ligase-rel_domated"/>
</dbReference>
<feature type="transmembrane region" description="Helical" evidence="5">
    <location>
        <begin position="186"/>
        <end position="201"/>
    </location>
</feature>
<evidence type="ECO:0000256" key="3">
    <source>
        <dbReference type="ARBA" id="ARBA00022989"/>
    </source>
</evidence>
<feature type="domain" description="O-antigen ligase-related" evidence="6">
    <location>
        <begin position="191"/>
        <end position="323"/>
    </location>
</feature>
<reference evidence="10" key="2">
    <citation type="submission" date="2015-09" db="EMBL/GenBank/DDBJ databases">
        <title>Cronobacter genome sequencing and assembly.</title>
        <authorList>
            <person name="Descombes P."/>
            <person name="Baert L."/>
            <person name="Ngom-Bru C."/>
            <person name="Barretto C."/>
        </authorList>
    </citation>
    <scope>NUCLEOTIDE SEQUENCE [LARGE SCALE GENOMIC DNA]</scope>
    <source>
        <strain evidence="10">LMG 26250</strain>
    </source>
</reference>
<dbReference type="Pfam" id="PF04932">
    <property type="entry name" value="Wzy_C"/>
    <property type="match status" value="1"/>
</dbReference>
<gene>
    <name evidence="7" type="ORF">AFK62_19575</name>
    <name evidence="8" type="ORF">BN137_3951</name>
</gene>
<accession>K8A3J2</accession>
<feature type="transmembrane region" description="Helical" evidence="5">
    <location>
        <begin position="306"/>
        <end position="333"/>
    </location>
</feature>
<dbReference type="PANTHER" id="PTHR37422">
    <property type="entry name" value="TEICHURONIC ACID BIOSYNTHESIS PROTEIN TUAE"/>
    <property type="match status" value="1"/>
</dbReference>
<keyword evidence="2 5" id="KW-0812">Transmembrane</keyword>
<keyword evidence="10" id="KW-1185">Reference proteome</keyword>
<evidence type="ECO:0000256" key="1">
    <source>
        <dbReference type="ARBA" id="ARBA00004141"/>
    </source>
</evidence>
<feature type="transmembrane region" description="Helical" evidence="5">
    <location>
        <begin position="345"/>
        <end position="363"/>
    </location>
</feature>
<dbReference type="EMBL" id="CAKW01000138">
    <property type="protein sequence ID" value="CCJ74553.1"/>
    <property type="molecule type" value="Genomic_DNA"/>
</dbReference>
<evidence type="ECO:0000256" key="2">
    <source>
        <dbReference type="ARBA" id="ARBA00022692"/>
    </source>
</evidence>
<keyword evidence="4 5" id="KW-0472">Membrane</keyword>
<reference evidence="7 10" key="3">
    <citation type="journal article" date="2016" name="Genome Announc.">
        <title>Fully Closed Genome Sequences of Five Type Strains of the Genus Cronobacter and One Cronobacter sakazakii Strain.</title>
        <authorList>
            <person name="Moine D."/>
            <person name="Kassam M."/>
            <person name="Baert L."/>
            <person name="Tang Y."/>
            <person name="Barretto C."/>
            <person name="Ngom Bru C."/>
            <person name="Klijn A."/>
            <person name="Descombes P."/>
        </authorList>
    </citation>
    <scope>NUCLEOTIDE SEQUENCE [LARGE SCALE GENOMIC DNA]</scope>
    <source>
        <strain evidence="7 10">LMG 26250</strain>
    </source>
</reference>
<feature type="transmembrane region" description="Helical" evidence="5">
    <location>
        <begin position="159"/>
        <end position="179"/>
    </location>
</feature>
<proteinExistence type="predicted"/>
<evidence type="ECO:0000313" key="10">
    <source>
        <dbReference type="Proteomes" id="UP000067320"/>
    </source>
</evidence>
<reference evidence="8" key="1">
    <citation type="submission" date="2012-07" db="EMBL/GenBank/DDBJ databases">
        <authorList>
            <person name="Cummings C."/>
        </authorList>
    </citation>
    <scope>NUCLEOTIDE SEQUENCE</scope>
    <source>
        <strain evidence="8">1330</strain>
    </source>
</reference>
<feature type="transmembrane region" description="Helical" evidence="5">
    <location>
        <begin position="120"/>
        <end position="139"/>
    </location>
</feature>
<feature type="transmembrane region" description="Helical" evidence="5">
    <location>
        <begin position="91"/>
        <end position="113"/>
    </location>
</feature>
<name>K8A3J2_9ENTR</name>
<keyword evidence="3 5" id="KW-1133">Transmembrane helix</keyword>
<dbReference type="Proteomes" id="UP000067320">
    <property type="component" value="Chromosome"/>
</dbReference>
<dbReference type="PATRIC" id="fig|1073999.7.peg.4091"/>
<evidence type="ECO:0000256" key="5">
    <source>
        <dbReference type="SAM" id="Phobius"/>
    </source>
</evidence>
<feature type="transmembrane region" description="Helical" evidence="5">
    <location>
        <begin position="12"/>
        <end position="31"/>
    </location>
</feature>
<dbReference type="EMBL" id="CP012264">
    <property type="protein sequence ID" value="ALB64579.1"/>
    <property type="molecule type" value="Genomic_DNA"/>
</dbReference>
<feature type="transmembrane region" description="Helical" evidence="5">
    <location>
        <begin position="228"/>
        <end position="247"/>
    </location>
</feature>
<dbReference type="eggNOG" id="COG3307">
    <property type="taxonomic scope" value="Bacteria"/>
</dbReference>
<feature type="transmembrane region" description="Helical" evidence="5">
    <location>
        <begin position="66"/>
        <end position="85"/>
    </location>
</feature>
<protein>
    <submittedName>
        <fullName evidence="7">Polymerase</fullName>
    </submittedName>
</protein>
<dbReference type="Proteomes" id="UP000009340">
    <property type="component" value="Unassembled WGS sequence"/>
</dbReference>
<dbReference type="KEGG" id="ccon:AFK62_19575"/>
<dbReference type="PANTHER" id="PTHR37422:SF13">
    <property type="entry name" value="LIPOPOLYSACCHARIDE BIOSYNTHESIS PROTEIN PA4999-RELATED"/>
    <property type="match status" value="1"/>
</dbReference>
<dbReference type="InterPro" id="IPR051533">
    <property type="entry name" value="WaaL-like"/>
</dbReference>
<dbReference type="RefSeq" id="WP_007680853.1">
    <property type="nucleotide sequence ID" value="NZ_CAKW01000138.1"/>
</dbReference>
<feature type="transmembrane region" description="Helical" evidence="5">
    <location>
        <begin position="37"/>
        <end position="54"/>
    </location>
</feature>
<sequence length="389" mass="43720">MSILALSEKSRKAYAFVFPLFLFFSAIFCVSTRATNLFHISFGLFILSLFSAANRQKMAEHCKEKHLTLFLTALMIIYYAIANIWGGTLEAARSVLTHGTYIIVYLLILTTLLEDAKSRHFVLISLVAGITLLSIYTLITDYSLVMKSRLVSPDNPGPQNVIDLAGYCGIGILIACMLLKETKKHIYYIPIIIMLIMMLFTQSRGPIMALAIAFILTLHRTILTRRNVMLCGIVVLILAAVCSFTPVGEMLLGRFEVVGEQSGLRLSIWHETLRELTNHFWLGRGYEYQLTFTNYNGQHISTTHSIYFGALLKGGIVGLALFLAVIASGLWLALKKFHRHDRYDVAIFIFALIFMASQGMFIINNPRESWMLFWLPLGLILSRPSAATA</sequence>